<dbReference type="AlphaFoldDB" id="A0AA35L1T7"/>
<evidence type="ECO:0000313" key="1">
    <source>
        <dbReference type="EMBL" id="CAI5787603.1"/>
    </source>
</evidence>
<name>A0AA35L1T7_9SAUR</name>
<gene>
    <name evidence="1" type="ORF">PODLI_1B006117</name>
</gene>
<keyword evidence="2" id="KW-1185">Reference proteome</keyword>
<accession>A0AA35L1T7</accession>
<evidence type="ECO:0000313" key="2">
    <source>
        <dbReference type="Proteomes" id="UP001178461"/>
    </source>
</evidence>
<reference evidence="1" key="1">
    <citation type="submission" date="2022-12" db="EMBL/GenBank/DDBJ databases">
        <authorList>
            <person name="Alioto T."/>
            <person name="Alioto T."/>
            <person name="Gomez Garrido J."/>
        </authorList>
    </citation>
    <scope>NUCLEOTIDE SEQUENCE</scope>
</reference>
<dbReference type="Proteomes" id="UP001178461">
    <property type="component" value="Chromosome 11"/>
</dbReference>
<proteinExistence type="predicted"/>
<organism evidence="1 2">
    <name type="scientific">Podarcis lilfordi</name>
    <name type="common">Lilford's wall lizard</name>
    <dbReference type="NCBI Taxonomy" id="74358"/>
    <lineage>
        <taxon>Eukaryota</taxon>
        <taxon>Metazoa</taxon>
        <taxon>Chordata</taxon>
        <taxon>Craniata</taxon>
        <taxon>Vertebrata</taxon>
        <taxon>Euteleostomi</taxon>
        <taxon>Lepidosauria</taxon>
        <taxon>Squamata</taxon>
        <taxon>Bifurcata</taxon>
        <taxon>Unidentata</taxon>
        <taxon>Episquamata</taxon>
        <taxon>Laterata</taxon>
        <taxon>Lacertibaenia</taxon>
        <taxon>Lacertidae</taxon>
        <taxon>Podarcis</taxon>
    </lineage>
</organism>
<dbReference type="EMBL" id="OX395136">
    <property type="protein sequence ID" value="CAI5787603.1"/>
    <property type="molecule type" value="Genomic_DNA"/>
</dbReference>
<protein>
    <submittedName>
        <fullName evidence="1">Uncharacterized protein</fullName>
    </submittedName>
</protein>
<sequence>MRTRGAWRRRRDALARAPLPPPLFRKSFWAAGGSSPAHLAGASRRLRCSLLGFPSRAGGSGEPGRSSAILHRFAKKAAQAGPERAAGRKGREGICVAS</sequence>